<sequence length="386" mass="39707">MHDDLPPVDGARAPRGLKAAGIAAALVAAGGVAIGVMARSHDGDVARRFSQDESVPAVRLVAVEQAPAGAELTLTGNTAAWETAHLYARVPGYVRAWYRDIGAQVPAGAALGVIDTPELDQSIARARADLASARAAMGLARDTAARWRDLLASDSVSKQEAAEKAGDLAVKQAAVEAAAAELGRLAAQKRFATIRAPFAGTITQRTADVGDLVGPGAVQPQPLFTMVDAERMRVYVAVPQSYSAAMRAGLNATLAVPEYPGRTFAARVQGTADAIVGASGTMQVQLVAGNGAHALKPGGYARITFHLPGVGGIRIPASAAMFHDKGLMVATVDAAHHVHMHPVTVAQDDGKTLTLATGVTAGERIIDNPPDSLSDGQLVRIAGGRA</sequence>
<evidence type="ECO:0000256" key="2">
    <source>
        <dbReference type="SAM" id="Phobius"/>
    </source>
</evidence>
<dbReference type="Proteomes" id="UP000248614">
    <property type="component" value="Unassembled WGS sequence"/>
</dbReference>
<evidence type="ECO:0000259" key="4">
    <source>
        <dbReference type="Pfam" id="PF25973"/>
    </source>
</evidence>
<dbReference type="Gene3D" id="2.40.50.100">
    <property type="match status" value="1"/>
</dbReference>
<dbReference type="AlphaFoldDB" id="A0A2W4ZE15"/>
<feature type="domain" description="CusB-like beta-barrel" evidence="3">
    <location>
        <begin position="235"/>
        <end position="306"/>
    </location>
</feature>
<feature type="domain" description="CzcB-like barrel-sandwich hybrid" evidence="4">
    <location>
        <begin position="83"/>
        <end position="214"/>
    </location>
</feature>
<dbReference type="InterPro" id="IPR058647">
    <property type="entry name" value="BSH_CzcB-like"/>
</dbReference>
<proteinExistence type="inferred from homology"/>
<comment type="similarity">
    <text evidence="1">Belongs to the membrane fusion protein (MFP) (TC 8.A.1) family.</text>
</comment>
<evidence type="ECO:0000313" key="5">
    <source>
        <dbReference type="EMBL" id="PZO78842.1"/>
    </source>
</evidence>
<feature type="transmembrane region" description="Helical" evidence="2">
    <location>
        <begin position="20"/>
        <end position="38"/>
    </location>
</feature>
<reference evidence="5 6" key="1">
    <citation type="submission" date="2017-08" db="EMBL/GenBank/DDBJ databases">
        <title>Infants hospitalized years apart are colonized by the same room-sourced microbial strains.</title>
        <authorList>
            <person name="Brooks B."/>
            <person name="Olm M.R."/>
            <person name="Firek B.A."/>
            <person name="Baker R."/>
            <person name="Thomas B.C."/>
            <person name="Morowitz M.J."/>
            <person name="Banfield J.F."/>
        </authorList>
    </citation>
    <scope>NUCLEOTIDE SEQUENCE [LARGE SCALE GENOMIC DNA]</scope>
    <source>
        <strain evidence="5">S2_018_000_R3_110</strain>
    </source>
</reference>
<organism evidence="5 6">
    <name type="scientific">Sphingomonas hengshuiensis</name>
    <dbReference type="NCBI Taxonomy" id="1609977"/>
    <lineage>
        <taxon>Bacteria</taxon>
        <taxon>Pseudomonadati</taxon>
        <taxon>Pseudomonadota</taxon>
        <taxon>Alphaproteobacteria</taxon>
        <taxon>Sphingomonadales</taxon>
        <taxon>Sphingomonadaceae</taxon>
        <taxon>Sphingomonas</taxon>
    </lineage>
</organism>
<name>A0A2W4ZE15_9SPHN</name>
<evidence type="ECO:0000259" key="3">
    <source>
        <dbReference type="Pfam" id="PF25954"/>
    </source>
</evidence>
<dbReference type="Pfam" id="PF25973">
    <property type="entry name" value="BSH_CzcB"/>
    <property type="match status" value="1"/>
</dbReference>
<dbReference type="InterPro" id="IPR058792">
    <property type="entry name" value="Beta-barrel_RND_2"/>
</dbReference>
<dbReference type="Gene3D" id="1.10.287.470">
    <property type="entry name" value="Helix hairpin bin"/>
    <property type="match status" value="1"/>
</dbReference>
<dbReference type="EMBL" id="QFNF01000010">
    <property type="protein sequence ID" value="PZO78842.1"/>
    <property type="molecule type" value="Genomic_DNA"/>
</dbReference>
<dbReference type="Pfam" id="PF25954">
    <property type="entry name" value="Beta-barrel_RND_2"/>
    <property type="match status" value="1"/>
</dbReference>
<accession>A0A2W4ZE15</accession>
<dbReference type="InterPro" id="IPR006143">
    <property type="entry name" value="RND_pump_MFP"/>
</dbReference>
<keyword evidence="2" id="KW-1133">Transmembrane helix</keyword>
<evidence type="ECO:0000313" key="6">
    <source>
        <dbReference type="Proteomes" id="UP000248614"/>
    </source>
</evidence>
<dbReference type="PANTHER" id="PTHR30469:SF37">
    <property type="entry name" value="RAGD PROTEIN"/>
    <property type="match status" value="1"/>
</dbReference>
<comment type="caution">
    <text evidence="5">The sequence shown here is derived from an EMBL/GenBank/DDBJ whole genome shotgun (WGS) entry which is preliminary data.</text>
</comment>
<dbReference type="SUPFAM" id="SSF111369">
    <property type="entry name" value="HlyD-like secretion proteins"/>
    <property type="match status" value="1"/>
</dbReference>
<keyword evidence="2" id="KW-0812">Transmembrane</keyword>
<dbReference type="PANTHER" id="PTHR30469">
    <property type="entry name" value="MULTIDRUG RESISTANCE PROTEIN MDTA"/>
    <property type="match status" value="1"/>
</dbReference>
<protein>
    <submittedName>
        <fullName evidence="5">Efflux RND transporter periplasmic adaptor subunit</fullName>
    </submittedName>
</protein>
<dbReference type="Gene3D" id="2.40.30.170">
    <property type="match status" value="1"/>
</dbReference>
<gene>
    <name evidence="5" type="ORF">DI632_06010</name>
</gene>
<dbReference type="GO" id="GO:1990281">
    <property type="term" value="C:efflux pump complex"/>
    <property type="evidence" value="ECO:0007669"/>
    <property type="project" value="TreeGrafter"/>
</dbReference>
<evidence type="ECO:0000256" key="1">
    <source>
        <dbReference type="ARBA" id="ARBA00009477"/>
    </source>
</evidence>
<keyword evidence="2" id="KW-0472">Membrane</keyword>
<dbReference type="Gene3D" id="2.40.420.20">
    <property type="match status" value="1"/>
</dbReference>
<dbReference type="NCBIfam" id="TIGR01730">
    <property type="entry name" value="RND_mfp"/>
    <property type="match status" value="1"/>
</dbReference>
<dbReference type="GO" id="GO:0015562">
    <property type="term" value="F:efflux transmembrane transporter activity"/>
    <property type="evidence" value="ECO:0007669"/>
    <property type="project" value="TreeGrafter"/>
</dbReference>